<evidence type="ECO:0000256" key="1">
    <source>
        <dbReference type="ARBA" id="ARBA00009175"/>
    </source>
</evidence>
<proteinExistence type="inferred from homology"/>
<feature type="signal peptide" evidence="4">
    <location>
        <begin position="1"/>
        <end position="23"/>
    </location>
</feature>
<evidence type="ECO:0000313" key="5">
    <source>
        <dbReference type="EMBL" id="MCB8887732.1"/>
    </source>
</evidence>
<dbReference type="EMBL" id="WHVL01000001">
    <property type="protein sequence ID" value="MCB8887732.1"/>
    <property type="molecule type" value="Genomic_DNA"/>
</dbReference>
<comment type="similarity">
    <text evidence="1">Belongs to the bacterial solute-binding protein ModA family.</text>
</comment>
<protein>
    <submittedName>
        <fullName evidence="5">Molybdate ABC transporter substrate-binding protein</fullName>
    </submittedName>
</protein>
<evidence type="ECO:0000313" key="6">
    <source>
        <dbReference type="Proteomes" id="UP001319882"/>
    </source>
</evidence>
<dbReference type="PANTHER" id="PTHR30632:SF17">
    <property type="entry name" value="MOLYBDATE-BINDING PROTEIN MODA"/>
    <property type="match status" value="1"/>
</dbReference>
<reference evidence="5 6" key="1">
    <citation type="journal article" date="2021" name="Sci. Rep.">
        <title>Genome analysis of a halophilic bacterium Halomonas malpeensis YU-PRIM-29(T) reveals its exopolysaccharide and pigment producing capabilities.</title>
        <authorList>
            <person name="Athmika"/>
            <person name="Ghate S.D."/>
            <person name="Arun A.B."/>
            <person name="Rao S.S."/>
            <person name="Kumar S.T.A."/>
            <person name="Kandiyil M.K."/>
            <person name="Saptami K."/>
            <person name="Rekha P.D."/>
        </authorList>
    </citation>
    <scope>NUCLEOTIDE SEQUENCE [LARGE SCALE GENOMIC DNA]</scope>
    <source>
        <strain evidence="6">prim 29</strain>
    </source>
</reference>
<dbReference type="NCBIfam" id="TIGR01256">
    <property type="entry name" value="modA"/>
    <property type="match status" value="1"/>
</dbReference>
<dbReference type="Gene3D" id="3.40.190.10">
    <property type="entry name" value="Periplasmic binding protein-like II"/>
    <property type="match status" value="2"/>
</dbReference>
<dbReference type="Pfam" id="PF13531">
    <property type="entry name" value="SBP_bac_11"/>
    <property type="match status" value="1"/>
</dbReference>
<dbReference type="SUPFAM" id="SSF53850">
    <property type="entry name" value="Periplasmic binding protein-like II"/>
    <property type="match status" value="1"/>
</dbReference>
<keyword evidence="2" id="KW-0479">Metal-binding</keyword>
<evidence type="ECO:0000256" key="4">
    <source>
        <dbReference type="SAM" id="SignalP"/>
    </source>
</evidence>
<dbReference type="RefSeq" id="WP_227388330.1">
    <property type="nucleotide sequence ID" value="NZ_JBHSCJ010000003.1"/>
</dbReference>
<evidence type="ECO:0000256" key="2">
    <source>
        <dbReference type="ARBA" id="ARBA00022723"/>
    </source>
</evidence>
<dbReference type="InterPro" id="IPR005950">
    <property type="entry name" value="ModA"/>
</dbReference>
<keyword evidence="6" id="KW-1185">Reference proteome</keyword>
<accession>A0ABS8DN45</accession>
<evidence type="ECO:0000256" key="3">
    <source>
        <dbReference type="ARBA" id="ARBA00022729"/>
    </source>
</evidence>
<dbReference type="PIRSF" id="PIRSF004846">
    <property type="entry name" value="ModA"/>
    <property type="match status" value="1"/>
</dbReference>
<sequence>MNRFPFRPLAAALCLALSPGVLAADRVQVAAAASLTDALNEVIEVFETEHDIEIVPVYASSSTLARQIASGSPAQLFVSANVDWMDWLEDEGVDVQARRDLLQNRLALVSASDSLPARFTPGDGEPIASLMGDDDRLSVGDPDHVPAGIYTQQALEALGEWKALEARLARGNDVRAALALVERGETPAGVVYQTDAFASPAVRVLGLFPADSHDPITYPAALIDADDNAAAQTFREWLESDAALDIFEAYGFDTSVSRP</sequence>
<dbReference type="InterPro" id="IPR050682">
    <property type="entry name" value="ModA/WtpA"/>
</dbReference>
<keyword evidence="3 4" id="KW-0732">Signal</keyword>
<dbReference type="Proteomes" id="UP001319882">
    <property type="component" value="Unassembled WGS sequence"/>
</dbReference>
<dbReference type="NCBIfam" id="NF007958">
    <property type="entry name" value="PRK10677.1"/>
    <property type="match status" value="1"/>
</dbReference>
<name>A0ABS8DN45_9GAMM</name>
<comment type="caution">
    <text evidence="5">The sequence shown here is derived from an EMBL/GenBank/DDBJ whole genome shotgun (WGS) entry which is preliminary data.</text>
</comment>
<dbReference type="PANTHER" id="PTHR30632">
    <property type="entry name" value="MOLYBDATE-BINDING PERIPLASMIC PROTEIN"/>
    <property type="match status" value="1"/>
</dbReference>
<gene>
    <name evidence="5" type="primary">modA</name>
    <name evidence="5" type="ORF">GEV37_01130</name>
</gene>
<feature type="chain" id="PRO_5045444896" evidence="4">
    <location>
        <begin position="24"/>
        <end position="259"/>
    </location>
</feature>
<organism evidence="5 6">
    <name type="scientific">Vreelandella malpeensis</name>
    <dbReference type="NCBI Taxonomy" id="1172368"/>
    <lineage>
        <taxon>Bacteria</taxon>
        <taxon>Pseudomonadati</taxon>
        <taxon>Pseudomonadota</taxon>
        <taxon>Gammaproteobacteria</taxon>
        <taxon>Oceanospirillales</taxon>
        <taxon>Halomonadaceae</taxon>
        <taxon>Vreelandella</taxon>
    </lineage>
</organism>